<evidence type="ECO:0000256" key="1">
    <source>
        <dbReference type="SAM" id="MobiDB-lite"/>
    </source>
</evidence>
<protein>
    <submittedName>
        <fullName evidence="2">Uncharacterized protein</fullName>
    </submittedName>
</protein>
<dbReference type="Gene3D" id="3.30.200.20">
    <property type="entry name" value="Phosphorylase Kinase, domain 1"/>
    <property type="match status" value="1"/>
</dbReference>
<name>A0ABP3YN06_9PSEU</name>
<comment type="caution">
    <text evidence="2">The sequence shown here is derived from an EMBL/GenBank/DDBJ whole genome shotgun (WGS) entry which is preliminary data.</text>
</comment>
<evidence type="ECO:0000313" key="2">
    <source>
        <dbReference type="EMBL" id="GAA0899931.1"/>
    </source>
</evidence>
<sequence length="105" mass="11320">MSGDVVAGRHRLEAEIGAGGMGEVWRGRRSGGPARRGRRVEREDRGAPGGEGAQTAAPAGRARPRRLGGRRSLGNQLDDQLIRELVRSATLMPTDLHRLDDWADG</sequence>
<organism evidence="2 3">
    <name type="scientific">Pseudonocardia zijingensis</name>
    <dbReference type="NCBI Taxonomy" id="153376"/>
    <lineage>
        <taxon>Bacteria</taxon>
        <taxon>Bacillati</taxon>
        <taxon>Actinomycetota</taxon>
        <taxon>Actinomycetes</taxon>
        <taxon>Pseudonocardiales</taxon>
        <taxon>Pseudonocardiaceae</taxon>
        <taxon>Pseudonocardia</taxon>
    </lineage>
</organism>
<evidence type="ECO:0000313" key="3">
    <source>
        <dbReference type="Proteomes" id="UP001499967"/>
    </source>
</evidence>
<dbReference type="Proteomes" id="UP001499967">
    <property type="component" value="Unassembled WGS sequence"/>
</dbReference>
<accession>A0ABP3YN06</accession>
<proteinExistence type="predicted"/>
<reference evidence="3" key="1">
    <citation type="journal article" date="2019" name="Int. J. Syst. Evol. Microbiol.">
        <title>The Global Catalogue of Microorganisms (GCM) 10K type strain sequencing project: providing services to taxonomists for standard genome sequencing and annotation.</title>
        <authorList>
            <consortium name="The Broad Institute Genomics Platform"/>
            <consortium name="The Broad Institute Genome Sequencing Center for Infectious Disease"/>
            <person name="Wu L."/>
            <person name="Ma J."/>
        </authorList>
    </citation>
    <scope>NUCLEOTIDE SEQUENCE [LARGE SCALE GENOMIC DNA]</scope>
    <source>
        <strain evidence="3">JCM 11117</strain>
    </source>
</reference>
<gene>
    <name evidence="2" type="ORF">GCM10009559_65220</name>
</gene>
<dbReference type="EMBL" id="BAAAHP010000214">
    <property type="protein sequence ID" value="GAA0899931.1"/>
    <property type="molecule type" value="Genomic_DNA"/>
</dbReference>
<keyword evidence="3" id="KW-1185">Reference proteome</keyword>
<feature type="region of interest" description="Disordered" evidence="1">
    <location>
        <begin position="21"/>
        <end position="74"/>
    </location>
</feature>